<proteinExistence type="predicted"/>
<dbReference type="AlphaFoldDB" id="A0A7Z0BWB4"/>
<evidence type="ECO:0000313" key="2">
    <source>
        <dbReference type="Proteomes" id="UP000522081"/>
    </source>
</evidence>
<keyword evidence="2" id="KW-1185">Reference proteome</keyword>
<accession>A0A7Z0BWB4</accession>
<protein>
    <submittedName>
        <fullName evidence="1">Uncharacterized protein</fullName>
    </submittedName>
</protein>
<sequence length="67" mass="7782">MTADNHARYCALNRRPASANSGRFRDRSLGQFHLALQPRPTHILNHGKSIDSVWRSVSPNARRRRFR</sequence>
<dbReference type="Proteomes" id="UP000522081">
    <property type="component" value="Unassembled WGS sequence"/>
</dbReference>
<name>A0A7Z0BWB4_9SPHN</name>
<reference evidence="1 2" key="1">
    <citation type="submission" date="2020-07" db="EMBL/GenBank/DDBJ databases">
        <title>Genomic Encyclopedia of Type Strains, Phase IV (KMG-IV): sequencing the most valuable type-strain genomes for metagenomic binning, comparative biology and taxonomic classification.</title>
        <authorList>
            <person name="Goeker M."/>
        </authorList>
    </citation>
    <scope>NUCLEOTIDE SEQUENCE [LARGE SCALE GENOMIC DNA]</scope>
    <source>
        <strain evidence="1 2">DSM 29043</strain>
    </source>
</reference>
<evidence type="ECO:0000313" key="1">
    <source>
        <dbReference type="EMBL" id="NYH97158.1"/>
    </source>
</evidence>
<comment type="caution">
    <text evidence="1">The sequence shown here is derived from an EMBL/GenBank/DDBJ whole genome shotgun (WGS) entry which is preliminary data.</text>
</comment>
<organism evidence="1 2">
    <name type="scientific">Novosphingobium marinum</name>
    <dbReference type="NCBI Taxonomy" id="1514948"/>
    <lineage>
        <taxon>Bacteria</taxon>
        <taxon>Pseudomonadati</taxon>
        <taxon>Pseudomonadota</taxon>
        <taxon>Alphaproteobacteria</taxon>
        <taxon>Sphingomonadales</taxon>
        <taxon>Sphingomonadaceae</taxon>
        <taxon>Novosphingobium</taxon>
    </lineage>
</organism>
<dbReference type="EMBL" id="JACBZF010000015">
    <property type="protein sequence ID" value="NYH97158.1"/>
    <property type="molecule type" value="Genomic_DNA"/>
</dbReference>
<gene>
    <name evidence="1" type="ORF">FHS75_003519</name>
</gene>